<evidence type="ECO:0000256" key="1">
    <source>
        <dbReference type="ARBA" id="ARBA00007274"/>
    </source>
</evidence>
<keyword evidence="4" id="KW-0012">Acyltransferase</keyword>
<sequence>MLSSIVFLFSCRMMNLWERIHNKIQKKHCIVGSNTKFHRQSNIINMSNKNEHILIGCGTHIRGELMVFPYRGKIQIGDDCYVGEGTRIWSEKGISIGNRVLISHNVDIHDSNDHPVEKRERHNHYLTILKEGFREGFDLRGQEICIQDDVWIGFGSCIMKGVTIGEGAVIAAHAVVTRDVPSGAVVGGNPARIIKKIPSE</sequence>
<dbReference type="InterPro" id="IPR001451">
    <property type="entry name" value="Hexapep"/>
</dbReference>
<keyword evidence="2" id="KW-0808">Transferase</keyword>
<dbReference type="InterPro" id="IPR051159">
    <property type="entry name" value="Hexapeptide_acetyltransf"/>
</dbReference>
<protein>
    <submittedName>
        <fullName evidence="4">Acyltransferase</fullName>
    </submittedName>
</protein>
<evidence type="ECO:0000256" key="2">
    <source>
        <dbReference type="ARBA" id="ARBA00022679"/>
    </source>
</evidence>
<comment type="caution">
    <text evidence="4">The sequence shown here is derived from an EMBL/GenBank/DDBJ whole genome shotgun (WGS) entry which is preliminary data.</text>
</comment>
<dbReference type="GO" id="GO:0016746">
    <property type="term" value="F:acyltransferase activity"/>
    <property type="evidence" value="ECO:0007669"/>
    <property type="project" value="UniProtKB-KW"/>
</dbReference>
<dbReference type="EMBL" id="BAAACR010000005">
    <property type="protein sequence ID" value="GAA0208031.1"/>
    <property type="molecule type" value="Genomic_DNA"/>
</dbReference>
<gene>
    <name evidence="4" type="ORF">GCM10008919_09160</name>
</gene>
<organism evidence="4 5">
    <name type="scientific">Selenomonas dianae</name>
    <dbReference type="NCBI Taxonomy" id="135079"/>
    <lineage>
        <taxon>Bacteria</taxon>
        <taxon>Bacillati</taxon>
        <taxon>Bacillota</taxon>
        <taxon>Negativicutes</taxon>
        <taxon>Selenomonadales</taxon>
        <taxon>Selenomonadaceae</taxon>
        <taxon>Selenomonas</taxon>
    </lineage>
</organism>
<dbReference type="InterPro" id="IPR011004">
    <property type="entry name" value="Trimer_LpxA-like_sf"/>
</dbReference>
<dbReference type="SUPFAM" id="SSF51161">
    <property type="entry name" value="Trimeric LpxA-like enzymes"/>
    <property type="match status" value="1"/>
</dbReference>
<dbReference type="PANTHER" id="PTHR23416:SF23">
    <property type="entry name" value="ACETYLTRANSFERASE C18B11.09C-RELATED"/>
    <property type="match status" value="1"/>
</dbReference>
<dbReference type="Proteomes" id="UP001500399">
    <property type="component" value="Unassembled WGS sequence"/>
</dbReference>
<name>A0ABP3CK34_9FIRM</name>
<dbReference type="PROSITE" id="PS00101">
    <property type="entry name" value="HEXAPEP_TRANSFERASES"/>
    <property type="match status" value="1"/>
</dbReference>
<dbReference type="CDD" id="cd04647">
    <property type="entry name" value="LbH_MAT_like"/>
    <property type="match status" value="1"/>
</dbReference>
<evidence type="ECO:0000313" key="4">
    <source>
        <dbReference type="EMBL" id="GAA0208031.1"/>
    </source>
</evidence>
<keyword evidence="3" id="KW-0677">Repeat</keyword>
<dbReference type="Pfam" id="PF14602">
    <property type="entry name" value="Hexapep_2"/>
    <property type="match status" value="1"/>
</dbReference>
<dbReference type="PANTHER" id="PTHR23416">
    <property type="entry name" value="SIALIC ACID SYNTHASE-RELATED"/>
    <property type="match status" value="1"/>
</dbReference>
<proteinExistence type="inferred from homology"/>
<comment type="similarity">
    <text evidence="1">Belongs to the transferase hexapeptide repeat family.</text>
</comment>
<accession>A0ABP3CK34</accession>
<evidence type="ECO:0000256" key="3">
    <source>
        <dbReference type="ARBA" id="ARBA00022737"/>
    </source>
</evidence>
<reference evidence="5" key="1">
    <citation type="journal article" date="2019" name="Int. J. Syst. Evol. Microbiol.">
        <title>The Global Catalogue of Microorganisms (GCM) 10K type strain sequencing project: providing services to taxonomists for standard genome sequencing and annotation.</title>
        <authorList>
            <consortium name="The Broad Institute Genomics Platform"/>
            <consortium name="The Broad Institute Genome Sequencing Center for Infectious Disease"/>
            <person name="Wu L."/>
            <person name="Ma J."/>
        </authorList>
    </citation>
    <scope>NUCLEOTIDE SEQUENCE [LARGE SCALE GENOMIC DNA]</scope>
    <source>
        <strain evidence="5">JCM 8542</strain>
    </source>
</reference>
<keyword evidence="5" id="KW-1185">Reference proteome</keyword>
<evidence type="ECO:0000313" key="5">
    <source>
        <dbReference type="Proteomes" id="UP001500399"/>
    </source>
</evidence>
<dbReference type="InterPro" id="IPR018357">
    <property type="entry name" value="Hexapep_transf_CS"/>
</dbReference>
<dbReference type="Pfam" id="PF00132">
    <property type="entry name" value="Hexapep"/>
    <property type="match status" value="1"/>
</dbReference>
<dbReference type="Gene3D" id="2.160.10.10">
    <property type="entry name" value="Hexapeptide repeat proteins"/>
    <property type="match status" value="1"/>
</dbReference>